<dbReference type="EMBL" id="JBHSLN010000071">
    <property type="protein sequence ID" value="MFC5298514.1"/>
    <property type="molecule type" value="Genomic_DNA"/>
</dbReference>
<dbReference type="NCBIfam" id="TIGR01764">
    <property type="entry name" value="excise"/>
    <property type="match status" value="1"/>
</dbReference>
<dbReference type="RefSeq" id="WP_343923087.1">
    <property type="nucleotide sequence ID" value="NZ_BAAAIR010000028.1"/>
</dbReference>
<keyword evidence="3" id="KW-1185">Reference proteome</keyword>
<name>A0ABW0FK64_9MICO</name>
<dbReference type="Pfam" id="PF12728">
    <property type="entry name" value="HTH_17"/>
    <property type="match status" value="1"/>
</dbReference>
<proteinExistence type="predicted"/>
<protein>
    <submittedName>
        <fullName evidence="2">Helix-turn-helix domain-containing protein</fullName>
    </submittedName>
</protein>
<evidence type="ECO:0000259" key="1">
    <source>
        <dbReference type="Pfam" id="PF12728"/>
    </source>
</evidence>
<dbReference type="GeneID" id="303296639"/>
<evidence type="ECO:0000313" key="3">
    <source>
        <dbReference type="Proteomes" id="UP001595937"/>
    </source>
</evidence>
<dbReference type="Proteomes" id="UP001595937">
    <property type="component" value="Unassembled WGS sequence"/>
</dbReference>
<dbReference type="InterPro" id="IPR010093">
    <property type="entry name" value="SinI_DNA-bd"/>
</dbReference>
<dbReference type="InterPro" id="IPR041657">
    <property type="entry name" value="HTH_17"/>
</dbReference>
<gene>
    <name evidence="2" type="ORF">ACFPK8_13445</name>
</gene>
<evidence type="ECO:0000313" key="2">
    <source>
        <dbReference type="EMBL" id="MFC5298514.1"/>
    </source>
</evidence>
<organism evidence="2 3">
    <name type="scientific">Brachybacterium tyrofermentans</name>
    <dbReference type="NCBI Taxonomy" id="47848"/>
    <lineage>
        <taxon>Bacteria</taxon>
        <taxon>Bacillati</taxon>
        <taxon>Actinomycetota</taxon>
        <taxon>Actinomycetes</taxon>
        <taxon>Micrococcales</taxon>
        <taxon>Dermabacteraceae</taxon>
        <taxon>Brachybacterium</taxon>
    </lineage>
</organism>
<reference evidence="3" key="1">
    <citation type="journal article" date="2019" name="Int. J. Syst. Evol. Microbiol.">
        <title>The Global Catalogue of Microorganisms (GCM) 10K type strain sequencing project: providing services to taxonomists for standard genome sequencing and annotation.</title>
        <authorList>
            <consortium name="The Broad Institute Genomics Platform"/>
            <consortium name="The Broad Institute Genome Sequencing Center for Infectious Disease"/>
            <person name="Wu L."/>
            <person name="Ma J."/>
        </authorList>
    </citation>
    <scope>NUCLEOTIDE SEQUENCE [LARGE SCALE GENOMIC DNA]</scope>
    <source>
        <strain evidence="3">CGMCC 1.16455</strain>
    </source>
</reference>
<accession>A0ABW0FK64</accession>
<feature type="domain" description="Helix-turn-helix" evidence="1">
    <location>
        <begin position="14"/>
        <end position="63"/>
    </location>
</feature>
<comment type="caution">
    <text evidence="2">The sequence shown here is derived from an EMBL/GenBank/DDBJ whole genome shotgun (WGS) entry which is preliminary data.</text>
</comment>
<sequence length="72" mass="8272">MMSSQARVLERRFITLEDVRQVLSISAAQAYALVRSGELRAIRVGGRGQWRIENAELEDYILRSYHSPQAHD</sequence>